<protein>
    <submittedName>
        <fullName evidence="1">Uncharacterized protein MANES_08G098100</fullName>
    </submittedName>
</protein>
<sequence length="178" mass="19538">MVKSTSVEEAIKALYAVSALIRDNLAGQELFFQEAGDMMLQDILGNSSNDIRLLGKAVLLVADLAGCQLENEGKVNMSFFSNHSFLKSVVDLTTSTDLDLQEKALVAIKNLLQLRTTEALIFMDFCDLNGALETMSLQLQGLGVEEHHSDHATDMEKLRGEVELIFHRKLAEVTGVPA</sequence>
<dbReference type="GO" id="GO:0000774">
    <property type="term" value="F:adenyl-nucleotide exchange factor activity"/>
    <property type="evidence" value="ECO:0007669"/>
    <property type="project" value="TreeGrafter"/>
</dbReference>
<dbReference type="PROSITE" id="PS51139">
    <property type="entry name" value="GTF2I"/>
    <property type="match status" value="1"/>
</dbReference>
<organism evidence="1">
    <name type="scientific">Rhizophora mucronata</name>
    <name type="common">Asiatic mangrove</name>
    <dbReference type="NCBI Taxonomy" id="61149"/>
    <lineage>
        <taxon>Eukaryota</taxon>
        <taxon>Viridiplantae</taxon>
        <taxon>Streptophyta</taxon>
        <taxon>Embryophyta</taxon>
        <taxon>Tracheophyta</taxon>
        <taxon>Spermatophyta</taxon>
        <taxon>Magnoliopsida</taxon>
        <taxon>eudicotyledons</taxon>
        <taxon>Gunneridae</taxon>
        <taxon>Pentapetalae</taxon>
        <taxon>rosids</taxon>
        <taxon>fabids</taxon>
        <taxon>Malpighiales</taxon>
        <taxon>Rhizophoraceae</taxon>
        <taxon>Rhizophora</taxon>
    </lineage>
</organism>
<dbReference type="PANTHER" id="PTHR19316:SF32">
    <property type="entry name" value="ARM REPEAT SUPERFAMILY PROTEIN"/>
    <property type="match status" value="1"/>
</dbReference>
<dbReference type="InterPro" id="IPR011989">
    <property type="entry name" value="ARM-like"/>
</dbReference>
<name>A0A2P2LMS0_RHIMU</name>
<evidence type="ECO:0000313" key="1">
    <source>
        <dbReference type="EMBL" id="MBX19265.1"/>
    </source>
</evidence>
<proteinExistence type="predicted"/>
<reference evidence="1" key="1">
    <citation type="submission" date="2018-02" db="EMBL/GenBank/DDBJ databases">
        <title>Rhizophora mucronata_Transcriptome.</title>
        <authorList>
            <person name="Meera S.P."/>
            <person name="Sreeshan A."/>
            <person name="Augustine A."/>
        </authorList>
    </citation>
    <scope>NUCLEOTIDE SEQUENCE</scope>
    <source>
        <tissue evidence="1">Leaf</tissue>
    </source>
</reference>
<dbReference type="InterPro" id="IPR050693">
    <property type="entry name" value="Hsp70_NEF-Inhibitors"/>
</dbReference>
<accession>A0A2P2LMS0</accession>
<dbReference type="EMBL" id="GGEC01038781">
    <property type="protein sequence ID" value="MBX19265.1"/>
    <property type="molecule type" value="Transcribed_RNA"/>
</dbReference>
<dbReference type="GO" id="GO:0005783">
    <property type="term" value="C:endoplasmic reticulum"/>
    <property type="evidence" value="ECO:0007669"/>
    <property type="project" value="TreeGrafter"/>
</dbReference>
<dbReference type="InterPro" id="IPR016024">
    <property type="entry name" value="ARM-type_fold"/>
</dbReference>
<dbReference type="SUPFAM" id="SSF48371">
    <property type="entry name" value="ARM repeat"/>
    <property type="match status" value="1"/>
</dbReference>
<dbReference type="Gene3D" id="1.25.10.10">
    <property type="entry name" value="Leucine-rich Repeat Variant"/>
    <property type="match status" value="1"/>
</dbReference>
<dbReference type="InterPro" id="IPR004212">
    <property type="entry name" value="GTF2I"/>
</dbReference>
<dbReference type="PANTHER" id="PTHR19316">
    <property type="entry name" value="PROTEIN FOLDING REGULATOR"/>
    <property type="match status" value="1"/>
</dbReference>
<dbReference type="AlphaFoldDB" id="A0A2P2LMS0"/>